<keyword evidence="2" id="KW-0812">Transmembrane</keyword>
<reference evidence="3" key="1">
    <citation type="submission" date="2022-03" db="EMBL/GenBank/DDBJ databases">
        <authorList>
            <person name="Alioto T."/>
            <person name="Alioto T."/>
            <person name="Gomez Garrido J."/>
        </authorList>
    </citation>
    <scope>NUCLEOTIDE SEQUENCE</scope>
</reference>
<feature type="region of interest" description="Disordered" evidence="1">
    <location>
        <begin position="345"/>
        <end position="386"/>
    </location>
</feature>
<keyword evidence="2" id="KW-1133">Transmembrane helix</keyword>
<evidence type="ECO:0000313" key="3">
    <source>
        <dbReference type="EMBL" id="CAH2275527.1"/>
    </source>
</evidence>
<feature type="compositionally biased region" description="Polar residues" evidence="1">
    <location>
        <begin position="286"/>
        <end position="296"/>
    </location>
</feature>
<feature type="transmembrane region" description="Helical" evidence="2">
    <location>
        <begin position="185"/>
        <end position="206"/>
    </location>
</feature>
<sequence length="386" mass="42804">MSIGVTCPLVIEESGAMVQIVSVLNPLKKVTDNLSQVHIVKEGSGLLVLAKRKDNMEAVLQSYDNKPGERLHRDMAGFIRTLKEELKGFMHEVIFRKTDVTKLQEVQRKRGHCSPFPEIPNAVLHTDKVEFKEKQEITYSNNNSGAHGVLKCSYCNGEVTWVDMKDGCQIGNYDVTTNNQQITHGQTIICSCLGAIIVVFLCWIVLRKQWKKTSTRNIRSVKRNVISEQTNVNNNADLESVSVPLGYKTKRSGGGVGSVQEQTHSPPAPCYRGKLQPQTHEPPDIQSPNSDNSAGENTPILWMPFLFAGGTKTRRKTPRAYRAGTPRLPHFTIWDGDDFNPLPLTASPPREPSETMKGCKSQKQAAAATASNHDIGQMLSSTPRTQ</sequence>
<feature type="region of interest" description="Disordered" evidence="1">
    <location>
        <begin position="251"/>
        <end position="298"/>
    </location>
</feature>
<evidence type="ECO:0000256" key="2">
    <source>
        <dbReference type="SAM" id="Phobius"/>
    </source>
</evidence>
<organism evidence="3 4">
    <name type="scientific">Pelobates cultripes</name>
    <name type="common">Western spadefoot toad</name>
    <dbReference type="NCBI Taxonomy" id="61616"/>
    <lineage>
        <taxon>Eukaryota</taxon>
        <taxon>Metazoa</taxon>
        <taxon>Chordata</taxon>
        <taxon>Craniata</taxon>
        <taxon>Vertebrata</taxon>
        <taxon>Euteleostomi</taxon>
        <taxon>Amphibia</taxon>
        <taxon>Batrachia</taxon>
        <taxon>Anura</taxon>
        <taxon>Pelobatoidea</taxon>
        <taxon>Pelobatidae</taxon>
        <taxon>Pelobates</taxon>
    </lineage>
</organism>
<gene>
    <name evidence="3" type="ORF">PECUL_23A029669</name>
</gene>
<dbReference type="Proteomes" id="UP001295444">
    <property type="component" value="Chromosome 03"/>
</dbReference>
<dbReference type="EMBL" id="OW240914">
    <property type="protein sequence ID" value="CAH2275527.1"/>
    <property type="molecule type" value="Genomic_DNA"/>
</dbReference>
<feature type="compositionally biased region" description="Polar residues" evidence="1">
    <location>
        <begin position="371"/>
        <end position="386"/>
    </location>
</feature>
<keyword evidence="4" id="KW-1185">Reference proteome</keyword>
<evidence type="ECO:0000313" key="4">
    <source>
        <dbReference type="Proteomes" id="UP001295444"/>
    </source>
</evidence>
<dbReference type="AlphaFoldDB" id="A0AAD1RPC3"/>
<keyword evidence="2" id="KW-0472">Membrane</keyword>
<protein>
    <submittedName>
        <fullName evidence="3">Uncharacterized protein</fullName>
    </submittedName>
</protein>
<name>A0AAD1RPC3_PELCU</name>
<proteinExistence type="predicted"/>
<evidence type="ECO:0000256" key="1">
    <source>
        <dbReference type="SAM" id="MobiDB-lite"/>
    </source>
</evidence>
<accession>A0AAD1RPC3</accession>